<dbReference type="EMBL" id="SLWV01000009">
    <property type="protein sequence ID" value="TCO75237.1"/>
    <property type="molecule type" value="Genomic_DNA"/>
</dbReference>
<accession>A0A4R2KR85</accession>
<keyword evidence="2" id="KW-1185">Reference proteome</keyword>
<evidence type="ECO:0000313" key="1">
    <source>
        <dbReference type="EMBL" id="TCO75237.1"/>
    </source>
</evidence>
<dbReference type="RefSeq" id="WP_132244658.1">
    <property type="nucleotide sequence ID" value="NZ_SLWV01000009.1"/>
</dbReference>
<comment type="caution">
    <text evidence="1">The sequence shown here is derived from an EMBL/GenBank/DDBJ whole genome shotgun (WGS) entry which is preliminary data.</text>
</comment>
<proteinExistence type="predicted"/>
<sequence>MFQSLFKKKKENRLKEEGNMDKKETAIAEITYKKKEHQLSNVSEEEIAKAIKSLLSKDER</sequence>
<dbReference type="Proteomes" id="UP000294919">
    <property type="component" value="Unassembled WGS sequence"/>
</dbReference>
<evidence type="ECO:0000313" key="2">
    <source>
        <dbReference type="Proteomes" id="UP000294919"/>
    </source>
</evidence>
<protein>
    <submittedName>
        <fullName evidence="1">Uncharacterized protein</fullName>
    </submittedName>
</protein>
<reference evidence="1 2" key="1">
    <citation type="submission" date="2019-03" db="EMBL/GenBank/DDBJ databases">
        <title>Genomic Encyclopedia of Type Strains, Phase IV (KMG-IV): sequencing the most valuable type-strain genomes for metagenomic binning, comparative biology and taxonomic classification.</title>
        <authorList>
            <person name="Goeker M."/>
        </authorList>
    </citation>
    <scope>NUCLEOTIDE SEQUENCE [LARGE SCALE GENOMIC DNA]</scope>
    <source>
        <strain evidence="1 2">DSM 102940</strain>
    </source>
</reference>
<organism evidence="1 2">
    <name type="scientific">Marinisporobacter balticus</name>
    <dbReference type="NCBI Taxonomy" id="2018667"/>
    <lineage>
        <taxon>Bacteria</taxon>
        <taxon>Bacillati</taxon>
        <taxon>Bacillota</taxon>
        <taxon>Clostridia</taxon>
        <taxon>Peptostreptococcales</taxon>
        <taxon>Thermotaleaceae</taxon>
        <taxon>Marinisporobacter</taxon>
    </lineage>
</organism>
<dbReference type="AlphaFoldDB" id="A0A4R2KR85"/>
<name>A0A4R2KR85_9FIRM</name>
<gene>
    <name evidence="1" type="ORF">EV214_10974</name>
</gene>